<evidence type="ECO:0000313" key="3">
    <source>
        <dbReference type="Proteomes" id="UP000218899"/>
    </source>
</evidence>
<evidence type="ECO:0000256" key="1">
    <source>
        <dbReference type="SAM" id="Phobius"/>
    </source>
</evidence>
<proteinExistence type="predicted"/>
<keyword evidence="1" id="KW-0812">Transmembrane</keyword>
<name>A0A1C7AF19_9GAMM</name>
<evidence type="ECO:0000313" key="2">
    <source>
        <dbReference type="EMBL" id="BAU49816.1"/>
    </source>
</evidence>
<protein>
    <submittedName>
        <fullName evidence="2">Uncharacterized protein</fullName>
    </submittedName>
</protein>
<dbReference type="AlphaFoldDB" id="A0A1C7AF19"/>
<organism evidence="2 3">
    <name type="scientific">Sulfurifustis variabilis</name>
    <dbReference type="NCBI Taxonomy" id="1675686"/>
    <lineage>
        <taxon>Bacteria</taxon>
        <taxon>Pseudomonadati</taxon>
        <taxon>Pseudomonadota</taxon>
        <taxon>Gammaproteobacteria</taxon>
        <taxon>Acidiferrobacterales</taxon>
        <taxon>Acidiferrobacteraceae</taxon>
        <taxon>Sulfurifustis</taxon>
    </lineage>
</organism>
<sequence>MDGWHTRSMSTGLAGFAIAMVGLAVWAWLRFGFSVVTAVAAAIAIGCVGAMIYTWWLAGRVLGPVDQAREGATRRGRGTKQGNAK</sequence>
<dbReference type="EMBL" id="AP014936">
    <property type="protein sequence ID" value="BAU49816.1"/>
    <property type="molecule type" value="Genomic_DNA"/>
</dbReference>
<keyword evidence="1" id="KW-1133">Transmembrane helix</keyword>
<reference evidence="2 3" key="1">
    <citation type="submission" date="2015-08" db="EMBL/GenBank/DDBJ databases">
        <title>Complete genome sequence of Sulfurifustis variabilis.</title>
        <authorList>
            <person name="Miura A."/>
            <person name="Kojima H."/>
            <person name="Fukui M."/>
        </authorList>
    </citation>
    <scope>NUCLEOTIDE SEQUENCE [LARGE SCALE GENOMIC DNA]</scope>
    <source>
        <strain evidence="3">skN76</strain>
    </source>
</reference>
<accession>A0A1C7AF19</accession>
<dbReference type="RefSeq" id="WP_096462173.1">
    <property type="nucleotide sequence ID" value="NZ_AP014936.1"/>
</dbReference>
<feature type="transmembrane region" description="Helical" evidence="1">
    <location>
        <begin position="35"/>
        <end position="58"/>
    </location>
</feature>
<keyword evidence="1" id="KW-0472">Membrane</keyword>
<keyword evidence="3" id="KW-1185">Reference proteome</keyword>
<dbReference type="KEGG" id="sva:SVA_3268"/>
<dbReference type="Proteomes" id="UP000218899">
    <property type="component" value="Chromosome"/>
</dbReference>
<gene>
    <name evidence="2" type="ORF">SVA_3268</name>
</gene>
<feature type="transmembrane region" description="Helical" evidence="1">
    <location>
        <begin position="12"/>
        <end position="29"/>
    </location>
</feature>